<evidence type="ECO:0000256" key="4">
    <source>
        <dbReference type="ARBA" id="ARBA00023082"/>
    </source>
</evidence>
<evidence type="ECO:0000259" key="8">
    <source>
        <dbReference type="PROSITE" id="PS50943"/>
    </source>
</evidence>
<comment type="caution">
    <text evidence="9">The sequence shown here is derived from an EMBL/GenBank/DDBJ whole genome shotgun (WGS) entry which is preliminary data.</text>
</comment>
<dbReference type="PIRSF" id="PIRSF000770">
    <property type="entry name" value="RNA_pol_sigma-SigE/K"/>
    <property type="match status" value="1"/>
</dbReference>
<dbReference type="GO" id="GO:0006352">
    <property type="term" value="P:DNA-templated transcription initiation"/>
    <property type="evidence" value="ECO:0007669"/>
    <property type="project" value="InterPro"/>
</dbReference>
<evidence type="ECO:0000313" key="10">
    <source>
        <dbReference type="Proteomes" id="UP000003793"/>
    </source>
</evidence>
<dbReference type="PANTHER" id="PTHR30376:SF3">
    <property type="entry name" value="RNA POLYMERASE SIGMA FACTOR RPOH"/>
    <property type="match status" value="1"/>
</dbReference>
<evidence type="ECO:0000256" key="2">
    <source>
        <dbReference type="ARBA" id="ARBA00022969"/>
    </source>
</evidence>
<dbReference type="Gene3D" id="1.10.10.10">
    <property type="entry name" value="Winged helix-like DNA-binding domain superfamily/Winged helix DNA-binding domain"/>
    <property type="match status" value="1"/>
</dbReference>
<dbReference type="AlphaFoldDB" id="C0BBH5"/>
<dbReference type="SUPFAM" id="SSF88946">
    <property type="entry name" value="Sigma2 domain of RNA polymerase sigma factors"/>
    <property type="match status" value="1"/>
</dbReference>
<dbReference type="InterPro" id="IPR050813">
    <property type="entry name" value="Sigma-70_Factor"/>
</dbReference>
<dbReference type="InterPro" id="IPR007630">
    <property type="entry name" value="RNA_pol_sigma70_r4"/>
</dbReference>
<dbReference type="InterPro" id="IPR013325">
    <property type="entry name" value="RNA_pol_sigma_r2"/>
</dbReference>
<evidence type="ECO:0000313" key="9">
    <source>
        <dbReference type="EMBL" id="EEG89449.1"/>
    </source>
</evidence>
<dbReference type="InterPro" id="IPR036388">
    <property type="entry name" value="WH-like_DNA-bd_sf"/>
</dbReference>
<dbReference type="NCBIfam" id="TIGR02937">
    <property type="entry name" value="sigma70-ECF"/>
    <property type="match status" value="1"/>
</dbReference>
<dbReference type="GO" id="GO:0016987">
    <property type="term" value="F:sigma factor activity"/>
    <property type="evidence" value="ECO:0007669"/>
    <property type="project" value="UniProtKB-KW"/>
</dbReference>
<keyword evidence="5" id="KW-0238">DNA-binding</keyword>
<dbReference type="InterPro" id="IPR014284">
    <property type="entry name" value="RNA_pol_sigma-70_dom"/>
</dbReference>
<dbReference type="PANTHER" id="PTHR30376">
    <property type="entry name" value="SIGMA FACTOR RPOH HEAT SHOCK RELATED"/>
    <property type="match status" value="1"/>
</dbReference>
<dbReference type="InterPro" id="IPR001387">
    <property type="entry name" value="Cro/C1-type_HTH"/>
</dbReference>
<protein>
    <submittedName>
        <fullName evidence="9">Sigma-70 region 2</fullName>
    </submittedName>
</protein>
<dbReference type="Proteomes" id="UP000003793">
    <property type="component" value="Unassembled WGS sequence"/>
</dbReference>
<dbReference type="EMBL" id="ABVR01000041">
    <property type="protein sequence ID" value="EEG89449.1"/>
    <property type="molecule type" value="Genomic_DNA"/>
</dbReference>
<feature type="region of interest" description="Disordered" evidence="7">
    <location>
        <begin position="1"/>
        <end position="20"/>
    </location>
</feature>
<name>C0BBH5_9FIRM</name>
<dbReference type="InterPro" id="IPR013324">
    <property type="entry name" value="RNA_pol_sigma_r3/r4-like"/>
</dbReference>
<keyword evidence="3" id="KW-0805">Transcription regulation</keyword>
<evidence type="ECO:0000256" key="7">
    <source>
        <dbReference type="SAM" id="MobiDB-lite"/>
    </source>
</evidence>
<gene>
    <name evidence="9" type="ORF">COPCOM_02432</name>
</gene>
<accession>C0BBH5</accession>
<dbReference type="HOGENOM" id="CLU_014793_8_7_9"/>
<evidence type="ECO:0000256" key="3">
    <source>
        <dbReference type="ARBA" id="ARBA00023015"/>
    </source>
</evidence>
<dbReference type="InterPro" id="IPR000943">
    <property type="entry name" value="RNA_pol_sigma70"/>
</dbReference>
<comment type="similarity">
    <text evidence="1">Belongs to the sigma-70 factor family.</text>
</comment>
<dbReference type="Pfam" id="PF04545">
    <property type="entry name" value="Sigma70_r4"/>
    <property type="match status" value="1"/>
</dbReference>
<dbReference type="PRINTS" id="PR00046">
    <property type="entry name" value="SIGMA70FCT"/>
</dbReference>
<dbReference type="GO" id="GO:0003677">
    <property type="term" value="F:DNA binding"/>
    <property type="evidence" value="ECO:0007669"/>
    <property type="project" value="UniProtKB-KW"/>
</dbReference>
<evidence type="ECO:0000256" key="5">
    <source>
        <dbReference type="ARBA" id="ARBA00023125"/>
    </source>
</evidence>
<dbReference type="GO" id="GO:0030435">
    <property type="term" value="P:sporulation resulting in formation of a cellular spore"/>
    <property type="evidence" value="ECO:0007669"/>
    <property type="project" value="UniProtKB-KW"/>
</dbReference>
<reference evidence="9 10" key="1">
    <citation type="submission" date="2009-02" db="EMBL/GenBank/DDBJ databases">
        <authorList>
            <person name="Fulton L."/>
            <person name="Clifton S."/>
            <person name="Fulton B."/>
            <person name="Xu J."/>
            <person name="Minx P."/>
            <person name="Pepin K.H."/>
            <person name="Johnson M."/>
            <person name="Bhonagiri V."/>
            <person name="Nash W.E."/>
            <person name="Mardis E.R."/>
            <person name="Wilson R.K."/>
        </authorList>
    </citation>
    <scope>NUCLEOTIDE SEQUENCE [LARGE SCALE GENOMIC DNA]</scope>
    <source>
        <strain evidence="9 10">ATCC 27758</strain>
    </source>
</reference>
<feature type="domain" description="HTH cro/C1-type" evidence="8">
    <location>
        <begin position="171"/>
        <end position="200"/>
    </location>
</feature>
<sequence>MKSFPPPLTPKEESELLRRSADSDNEARHILIERNLRLVAHVIKKYQHLEDDTEDLLSIGTIGLIKAVSTFNPDKKARLATYACRCIENELLMMLRTKRKSNRETSLYEPIGTDREGNEIRLYDVIESDEEDACMQLALKNDISLLYEKLESVLTDREQLVLKKRYGLYGEKEYTQKEVAASLGISRSYVSRIEKGRSKNSAPAFFLLIFNFCRSRSCLSIF</sequence>
<keyword evidence="4" id="KW-0731">Sigma factor</keyword>
<dbReference type="Pfam" id="PF04542">
    <property type="entry name" value="Sigma70_r2"/>
    <property type="match status" value="1"/>
</dbReference>
<feature type="compositionally biased region" description="Basic and acidic residues" evidence="7">
    <location>
        <begin position="10"/>
        <end position="20"/>
    </location>
</feature>
<evidence type="ECO:0000256" key="1">
    <source>
        <dbReference type="ARBA" id="ARBA00007788"/>
    </source>
</evidence>
<dbReference type="PROSITE" id="PS00715">
    <property type="entry name" value="SIGMA70_1"/>
    <property type="match status" value="1"/>
</dbReference>
<reference evidence="9 10" key="2">
    <citation type="submission" date="2009-03" db="EMBL/GenBank/DDBJ databases">
        <title>Draft genome sequence of Coprococcus comes (ATCC 27758).</title>
        <authorList>
            <person name="Sudarsanam P."/>
            <person name="Ley R."/>
            <person name="Guruge J."/>
            <person name="Turnbaugh P.J."/>
            <person name="Mahowald M."/>
            <person name="Liep D."/>
            <person name="Gordon J."/>
        </authorList>
    </citation>
    <scope>NUCLEOTIDE SEQUENCE [LARGE SCALE GENOMIC DNA]</scope>
    <source>
        <strain evidence="9 10">ATCC 27758</strain>
    </source>
</reference>
<dbReference type="NCBIfam" id="NF004471">
    <property type="entry name" value="PRK05803.1"/>
    <property type="match status" value="1"/>
</dbReference>
<evidence type="ECO:0000256" key="6">
    <source>
        <dbReference type="ARBA" id="ARBA00023163"/>
    </source>
</evidence>
<dbReference type="InterPro" id="IPR007627">
    <property type="entry name" value="RNA_pol_sigma70_r2"/>
</dbReference>
<dbReference type="SUPFAM" id="SSF88659">
    <property type="entry name" value="Sigma3 and sigma4 domains of RNA polymerase sigma factors"/>
    <property type="match status" value="1"/>
</dbReference>
<proteinExistence type="inferred from homology"/>
<dbReference type="PROSITE" id="PS50943">
    <property type="entry name" value="HTH_CROC1"/>
    <property type="match status" value="1"/>
</dbReference>
<keyword evidence="2" id="KW-0749">Sporulation</keyword>
<keyword evidence="6" id="KW-0804">Transcription</keyword>
<organism evidence="9 10">
    <name type="scientific">Coprococcus comes ATCC 27758</name>
    <dbReference type="NCBI Taxonomy" id="470146"/>
    <lineage>
        <taxon>Bacteria</taxon>
        <taxon>Bacillati</taxon>
        <taxon>Bacillota</taxon>
        <taxon>Clostridia</taxon>
        <taxon>Lachnospirales</taxon>
        <taxon>Lachnospiraceae</taxon>
        <taxon>Coprococcus</taxon>
    </lineage>
</organism>
<dbReference type="Gene3D" id="1.20.120.1810">
    <property type="match status" value="1"/>
</dbReference>